<dbReference type="EMBL" id="LGRX02021991">
    <property type="protein sequence ID" value="KAK3256067.1"/>
    <property type="molecule type" value="Genomic_DNA"/>
</dbReference>
<comment type="caution">
    <text evidence="2">The sequence shown here is derived from an EMBL/GenBank/DDBJ whole genome shotgun (WGS) entry which is preliminary data.</text>
</comment>
<gene>
    <name evidence="2" type="ORF">CYMTET_34778</name>
</gene>
<feature type="transmembrane region" description="Helical" evidence="1">
    <location>
        <begin position="351"/>
        <end position="372"/>
    </location>
</feature>
<name>A0AAE0KPM1_9CHLO</name>
<organism evidence="2 3">
    <name type="scientific">Cymbomonas tetramitiformis</name>
    <dbReference type="NCBI Taxonomy" id="36881"/>
    <lineage>
        <taxon>Eukaryota</taxon>
        <taxon>Viridiplantae</taxon>
        <taxon>Chlorophyta</taxon>
        <taxon>Pyramimonadophyceae</taxon>
        <taxon>Pyramimonadales</taxon>
        <taxon>Pyramimonadaceae</taxon>
        <taxon>Cymbomonas</taxon>
    </lineage>
</organism>
<proteinExistence type="predicted"/>
<dbReference type="Proteomes" id="UP001190700">
    <property type="component" value="Unassembled WGS sequence"/>
</dbReference>
<keyword evidence="1" id="KW-0472">Membrane</keyword>
<evidence type="ECO:0000313" key="2">
    <source>
        <dbReference type="EMBL" id="KAK3256067.1"/>
    </source>
</evidence>
<evidence type="ECO:0000256" key="1">
    <source>
        <dbReference type="SAM" id="Phobius"/>
    </source>
</evidence>
<feature type="transmembrane region" description="Helical" evidence="1">
    <location>
        <begin position="326"/>
        <end position="345"/>
    </location>
</feature>
<accession>A0AAE0KPM1</accession>
<protein>
    <submittedName>
        <fullName evidence="2">Uncharacterized protein</fullName>
    </submittedName>
</protein>
<dbReference type="AlphaFoldDB" id="A0AAE0KPM1"/>
<keyword evidence="1" id="KW-0812">Transmembrane</keyword>
<evidence type="ECO:0000313" key="3">
    <source>
        <dbReference type="Proteomes" id="UP001190700"/>
    </source>
</evidence>
<keyword evidence="3" id="KW-1185">Reference proteome</keyword>
<feature type="transmembrane region" description="Helical" evidence="1">
    <location>
        <begin position="48"/>
        <end position="72"/>
    </location>
</feature>
<reference evidence="2 3" key="1">
    <citation type="journal article" date="2015" name="Genome Biol. Evol.">
        <title>Comparative Genomics of a Bacterivorous Green Alga Reveals Evolutionary Causalities and Consequences of Phago-Mixotrophic Mode of Nutrition.</title>
        <authorList>
            <person name="Burns J.A."/>
            <person name="Paasch A."/>
            <person name="Narechania A."/>
            <person name="Kim E."/>
        </authorList>
    </citation>
    <scope>NUCLEOTIDE SEQUENCE [LARGE SCALE GENOMIC DNA]</scope>
    <source>
        <strain evidence="2 3">PLY_AMNH</strain>
    </source>
</reference>
<keyword evidence="1" id="KW-1133">Transmembrane helix</keyword>
<sequence length="426" mass="48287">MLTVMHPPVGTMSVQIFNCEEFWYMDDHHTQWWIELGSSNECLSQGPAIILLFTFTVVMFVLGFPAGIFMYLRRARRYVRCRMSRDDAETHWEWMMHQGWTAFLDKADRPDFDNIFENGMDDDSSSGWSVSANPVMDMDGDHPTMLTTITSLYPMSPRIPLSDESRTHQLSSEGCDVYIKRDAIIKPEDSRASGEELHHLLNGHILQVTPITVAIGDKSATCHLRQYMKEDEGSHGIISYVPVTFLDNKTVVEVLGNFTKPFEDEFYFYQCYEIVRRLLQTGGVLVVEVLADRETAIVYAALVASVALCVHLHFKAFKRDEDDFMLFIILANQFLCQFFIMTLLINDATSTALGIVMICMQVGVVGFSLVVLRGDIRRLVAAKAQQFIAYFPSSRDADKNEMTAAEREGKKSGAGIDATDVPIWVF</sequence>